<dbReference type="Proteomes" id="UP000295707">
    <property type="component" value="Unassembled WGS sequence"/>
</dbReference>
<accession>A0A4R1H5Z8</accession>
<reference evidence="3 4" key="1">
    <citation type="submission" date="2019-03" db="EMBL/GenBank/DDBJ databases">
        <title>Genomic Encyclopedia of Type Strains, Phase IV (KMG-IV): sequencing the most valuable type-strain genomes for metagenomic binning, comparative biology and taxonomic classification.</title>
        <authorList>
            <person name="Goeker M."/>
        </authorList>
    </citation>
    <scope>NUCLEOTIDE SEQUENCE [LARGE SCALE GENOMIC DNA]</scope>
    <source>
        <strain evidence="3 4">DSM 19610</strain>
    </source>
</reference>
<feature type="transmembrane region" description="Helical" evidence="1">
    <location>
        <begin position="232"/>
        <end position="252"/>
    </location>
</feature>
<evidence type="ECO:0000313" key="4">
    <source>
        <dbReference type="Proteomes" id="UP000295707"/>
    </source>
</evidence>
<sequence length="258" mass="26278">MIRKTAHRKLVLPLVGMGLLLASTASHSAAITLDGDLTDLIATVNAAPNQSGSVVDPGDDAENNGFDITNAYFTYDIASDTFYLGFQTFGAFGTAGGNEGVGFPSCNLDQPGGNSGAAGLFDGCENVGFSIDLGSDGSSGGIIEFQFDVKGDAIVDSGLNSEQSPILGADNTAGATVNWIASEANDGVEFSVTGLGPLGFSFANPLDLTVEFLAGTGNNFGPEDFATINTQLVPVPAAVWLFGSGLLGLVGLGRRRPA</sequence>
<feature type="signal peptide" evidence="2">
    <location>
        <begin position="1"/>
        <end position="28"/>
    </location>
</feature>
<dbReference type="RefSeq" id="WP_207891787.1">
    <property type="nucleotide sequence ID" value="NZ_SMFX01000001.1"/>
</dbReference>
<keyword evidence="1" id="KW-1133">Transmembrane helix</keyword>
<keyword evidence="1" id="KW-0812">Transmembrane</keyword>
<feature type="chain" id="PRO_5020657725" evidence="2">
    <location>
        <begin position="29"/>
        <end position="258"/>
    </location>
</feature>
<keyword evidence="2" id="KW-0732">Signal</keyword>
<proteinExistence type="predicted"/>
<dbReference type="EMBL" id="SMFX01000001">
    <property type="protein sequence ID" value="TCK17157.1"/>
    <property type="molecule type" value="Genomic_DNA"/>
</dbReference>
<comment type="caution">
    <text evidence="3">The sequence shown here is derived from an EMBL/GenBank/DDBJ whole genome shotgun (WGS) entry which is preliminary data.</text>
</comment>
<keyword evidence="1" id="KW-0472">Membrane</keyword>
<name>A0A4R1H5Z8_9GAMM</name>
<dbReference type="AlphaFoldDB" id="A0A4R1H5Z8"/>
<evidence type="ECO:0000256" key="1">
    <source>
        <dbReference type="SAM" id="Phobius"/>
    </source>
</evidence>
<organism evidence="3 4">
    <name type="scientific">Thiogranum longum</name>
    <dbReference type="NCBI Taxonomy" id="1537524"/>
    <lineage>
        <taxon>Bacteria</taxon>
        <taxon>Pseudomonadati</taxon>
        <taxon>Pseudomonadota</taxon>
        <taxon>Gammaproteobacteria</taxon>
        <taxon>Chromatiales</taxon>
        <taxon>Ectothiorhodospiraceae</taxon>
        <taxon>Thiogranum</taxon>
    </lineage>
</organism>
<evidence type="ECO:0000313" key="3">
    <source>
        <dbReference type="EMBL" id="TCK17157.1"/>
    </source>
</evidence>
<protein>
    <submittedName>
        <fullName evidence="3">Putative secreted protein</fullName>
    </submittedName>
</protein>
<evidence type="ECO:0000256" key="2">
    <source>
        <dbReference type="SAM" id="SignalP"/>
    </source>
</evidence>
<gene>
    <name evidence="3" type="ORF">DFR30_0378</name>
</gene>
<keyword evidence="4" id="KW-1185">Reference proteome</keyword>